<accession>A0A386WMT5</accession>
<protein>
    <submittedName>
        <fullName evidence="4">Esterase</fullName>
    </submittedName>
</protein>
<feature type="domain" description="BD-FAE-like" evidence="3">
    <location>
        <begin position="133"/>
        <end position="313"/>
    </location>
</feature>
<keyword evidence="1" id="KW-0378">Hydrolase</keyword>
<feature type="signal peptide" evidence="2">
    <location>
        <begin position="1"/>
        <end position="28"/>
    </location>
</feature>
<dbReference type="GO" id="GO:0016787">
    <property type="term" value="F:hydrolase activity"/>
    <property type="evidence" value="ECO:0007669"/>
    <property type="project" value="UniProtKB-KW"/>
</dbReference>
<name>A0A386WMT5_9ACTN</name>
<dbReference type="Pfam" id="PF20434">
    <property type="entry name" value="BD-FAE"/>
    <property type="match status" value="1"/>
</dbReference>
<evidence type="ECO:0000313" key="4">
    <source>
        <dbReference type="EMBL" id="AYF28740.1"/>
    </source>
</evidence>
<gene>
    <name evidence="4" type="ORF">CSH63_15010</name>
</gene>
<sequence>MSPMRLTVLVGPGLVADAALLASSTAAACAELDVAGRVVTAGSAEEMRSLLAATQQPVVALPGPTPAARALIGAQPSGVVWYDLTVEPPVPGAVHLAGRGLWGLAWAIRHAVHRLRAPAGRIAYGPDPDQWGDLRLPSALDTGAAPVAVLLHGGFWRSIWGADLMDALAADLTRRGYASWNLEYRRPDRHGWDATTQDVEAGLVALRELARDRPLDLDRIVVLGHSAGGQLALRAAADLAGRTSGPRVALAVSLAGVLDLAEGERRYLGDGAVAAALGGSPATAPRRYAESDPMRRLPTRVPTLLVQGTEDSLDLVDANRRYAVAAAGAGDDVRHLEQPGDHFAVIDPASVIWQDTMTAVDARLGR</sequence>
<dbReference type="Proteomes" id="UP000267804">
    <property type="component" value="Chromosome"/>
</dbReference>
<keyword evidence="2" id="KW-0732">Signal</keyword>
<evidence type="ECO:0000256" key="1">
    <source>
        <dbReference type="ARBA" id="ARBA00022801"/>
    </source>
</evidence>
<dbReference type="AlphaFoldDB" id="A0A386WMT5"/>
<feature type="chain" id="PRO_5017189235" evidence="2">
    <location>
        <begin position="29"/>
        <end position="366"/>
    </location>
</feature>
<dbReference type="Gene3D" id="3.40.50.1820">
    <property type="entry name" value="alpha/beta hydrolase"/>
    <property type="match status" value="1"/>
</dbReference>
<dbReference type="InterPro" id="IPR049492">
    <property type="entry name" value="BD-FAE-like_dom"/>
</dbReference>
<evidence type="ECO:0000313" key="5">
    <source>
        <dbReference type="Proteomes" id="UP000267804"/>
    </source>
</evidence>
<dbReference type="PROSITE" id="PS51257">
    <property type="entry name" value="PROKAR_LIPOPROTEIN"/>
    <property type="match status" value="1"/>
</dbReference>
<dbReference type="KEGG" id="mtua:CSH63_15010"/>
<dbReference type="PANTHER" id="PTHR48081">
    <property type="entry name" value="AB HYDROLASE SUPERFAMILY PROTEIN C4A8.06C"/>
    <property type="match status" value="1"/>
</dbReference>
<reference evidence="4 5" key="1">
    <citation type="submission" date="2017-10" db="EMBL/GenBank/DDBJ databases">
        <title>Integration of genomic and chemical information greatly accelerates assignment of the full stereostructure of myelolactone, a potent inhibitor of myeloma from a marine-derived Micromonospora.</title>
        <authorList>
            <person name="Kim M.C."/>
            <person name="Machado H."/>
            <person name="Jensen P.R."/>
            <person name="Fenical W."/>
        </authorList>
    </citation>
    <scope>NUCLEOTIDE SEQUENCE [LARGE SCALE GENOMIC DNA]</scope>
    <source>
        <strain evidence="4 5">CNY-010</strain>
    </source>
</reference>
<dbReference type="InterPro" id="IPR029058">
    <property type="entry name" value="AB_hydrolase_fold"/>
</dbReference>
<dbReference type="InterPro" id="IPR050300">
    <property type="entry name" value="GDXG_lipolytic_enzyme"/>
</dbReference>
<dbReference type="EMBL" id="CP024087">
    <property type="protein sequence ID" value="AYF28740.1"/>
    <property type="molecule type" value="Genomic_DNA"/>
</dbReference>
<proteinExistence type="predicted"/>
<dbReference type="PANTHER" id="PTHR48081:SF33">
    <property type="entry name" value="KYNURENINE FORMAMIDASE"/>
    <property type="match status" value="1"/>
</dbReference>
<organism evidence="4 5">
    <name type="scientific">Micromonospora tulbaghiae</name>
    <dbReference type="NCBI Taxonomy" id="479978"/>
    <lineage>
        <taxon>Bacteria</taxon>
        <taxon>Bacillati</taxon>
        <taxon>Actinomycetota</taxon>
        <taxon>Actinomycetes</taxon>
        <taxon>Micromonosporales</taxon>
        <taxon>Micromonosporaceae</taxon>
        <taxon>Micromonospora</taxon>
    </lineage>
</organism>
<dbReference type="SUPFAM" id="SSF53474">
    <property type="entry name" value="alpha/beta-Hydrolases"/>
    <property type="match status" value="1"/>
</dbReference>
<evidence type="ECO:0000259" key="3">
    <source>
        <dbReference type="Pfam" id="PF20434"/>
    </source>
</evidence>
<evidence type="ECO:0000256" key="2">
    <source>
        <dbReference type="SAM" id="SignalP"/>
    </source>
</evidence>